<reference evidence="3 4" key="1">
    <citation type="submission" date="2024-04" db="EMBL/GenBank/DDBJ databases">
        <authorList>
            <consortium name="Genoscope - CEA"/>
            <person name="William W."/>
        </authorList>
    </citation>
    <scope>NUCLEOTIDE SEQUENCE [LARGE SCALE GENOMIC DNA]</scope>
</reference>
<dbReference type="AlphaFoldDB" id="A0AAV2H6S1"/>
<keyword evidence="2" id="KW-0472">Membrane</keyword>
<feature type="region of interest" description="Disordered" evidence="1">
    <location>
        <begin position="26"/>
        <end position="72"/>
    </location>
</feature>
<keyword evidence="4" id="KW-1185">Reference proteome</keyword>
<accession>A0AAV2H6S1</accession>
<evidence type="ECO:0000256" key="1">
    <source>
        <dbReference type="SAM" id="MobiDB-lite"/>
    </source>
</evidence>
<dbReference type="Proteomes" id="UP001497497">
    <property type="component" value="Unassembled WGS sequence"/>
</dbReference>
<evidence type="ECO:0000256" key="2">
    <source>
        <dbReference type="SAM" id="Phobius"/>
    </source>
</evidence>
<dbReference type="EMBL" id="CAXITT010000048">
    <property type="protein sequence ID" value="CAL1529411.1"/>
    <property type="molecule type" value="Genomic_DNA"/>
</dbReference>
<sequence>MIQPDILPGTCGRPTAYGGYCNRKSKDGRPCSSHRPQRVGARSSSVTDRRRAAETTLTRRASSDTRRSTTRRTLDLTVTPTQHAAAVMYPSQPTSRIWRFAIPSSQNKQPWLVGRKWRLFLLYLMAFFIGALFIMGI</sequence>
<keyword evidence="2" id="KW-0812">Transmembrane</keyword>
<organism evidence="3 4">
    <name type="scientific">Lymnaea stagnalis</name>
    <name type="common">Great pond snail</name>
    <name type="synonym">Helix stagnalis</name>
    <dbReference type="NCBI Taxonomy" id="6523"/>
    <lineage>
        <taxon>Eukaryota</taxon>
        <taxon>Metazoa</taxon>
        <taxon>Spiralia</taxon>
        <taxon>Lophotrochozoa</taxon>
        <taxon>Mollusca</taxon>
        <taxon>Gastropoda</taxon>
        <taxon>Heterobranchia</taxon>
        <taxon>Euthyneura</taxon>
        <taxon>Panpulmonata</taxon>
        <taxon>Hygrophila</taxon>
        <taxon>Lymnaeoidea</taxon>
        <taxon>Lymnaeidae</taxon>
        <taxon>Lymnaea</taxon>
    </lineage>
</organism>
<proteinExistence type="predicted"/>
<evidence type="ECO:0000313" key="3">
    <source>
        <dbReference type="EMBL" id="CAL1529411.1"/>
    </source>
</evidence>
<feature type="transmembrane region" description="Helical" evidence="2">
    <location>
        <begin position="117"/>
        <end position="136"/>
    </location>
</feature>
<protein>
    <submittedName>
        <fullName evidence="3">Uncharacterized protein</fullName>
    </submittedName>
</protein>
<keyword evidence="2" id="KW-1133">Transmembrane helix</keyword>
<evidence type="ECO:0000313" key="4">
    <source>
        <dbReference type="Proteomes" id="UP001497497"/>
    </source>
</evidence>
<gene>
    <name evidence="3" type="ORF">GSLYS_00003566001</name>
</gene>
<name>A0AAV2H6S1_LYMST</name>
<comment type="caution">
    <text evidence="3">The sequence shown here is derived from an EMBL/GenBank/DDBJ whole genome shotgun (WGS) entry which is preliminary data.</text>
</comment>